<dbReference type="AlphaFoldDB" id="A0A8H9G3W3"/>
<keyword evidence="1" id="KW-0732">Signal</keyword>
<comment type="caution">
    <text evidence="2">The sequence shown here is derived from an EMBL/GenBank/DDBJ whole genome shotgun (WGS) entry which is preliminary data.</text>
</comment>
<dbReference type="InterPro" id="IPR041662">
    <property type="entry name" value="SusD-like_2"/>
</dbReference>
<organism evidence="2 3">
    <name type="scientific">Sphingobacterium cellulitidis</name>
    <dbReference type="NCBI Taxonomy" id="1768011"/>
    <lineage>
        <taxon>Bacteria</taxon>
        <taxon>Pseudomonadati</taxon>
        <taxon>Bacteroidota</taxon>
        <taxon>Sphingobacteriia</taxon>
        <taxon>Sphingobacteriales</taxon>
        <taxon>Sphingobacteriaceae</taxon>
        <taxon>Sphingobacterium</taxon>
    </lineage>
</organism>
<evidence type="ECO:0008006" key="4">
    <source>
        <dbReference type="Google" id="ProtNLM"/>
    </source>
</evidence>
<gene>
    <name evidence="2" type="ORF">GCM10011516_33550</name>
</gene>
<reference evidence="2" key="1">
    <citation type="journal article" date="2014" name="Int. J. Syst. Evol. Microbiol.">
        <title>Complete genome sequence of Corynebacterium casei LMG S-19264T (=DSM 44701T), isolated from a smear-ripened cheese.</title>
        <authorList>
            <consortium name="US DOE Joint Genome Institute (JGI-PGF)"/>
            <person name="Walter F."/>
            <person name="Albersmeier A."/>
            <person name="Kalinowski J."/>
            <person name="Ruckert C."/>
        </authorList>
    </citation>
    <scope>NUCLEOTIDE SEQUENCE</scope>
    <source>
        <strain evidence="2">CGMCC 1.15966</strain>
    </source>
</reference>
<dbReference type="Pfam" id="PF12771">
    <property type="entry name" value="SusD-like_2"/>
    <property type="match status" value="1"/>
</dbReference>
<accession>A0A8H9G3W3</accession>
<keyword evidence="3" id="KW-1185">Reference proteome</keyword>
<name>A0A8H9G3W3_9SPHI</name>
<dbReference type="Gene3D" id="1.25.40.390">
    <property type="match status" value="1"/>
</dbReference>
<protein>
    <recommendedName>
        <fullName evidence="4">SusD/RagB family nutrient-binding outer membrane lipoprotein</fullName>
    </recommendedName>
</protein>
<dbReference type="InterPro" id="IPR011990">
    <property type="entry name" value="TPR-like_helical_dom_sf"/>
</dbReference>
<evidence type="ECO:0000313" key="2">
    <source>
        <dbReference type="EMBL" id="GGE33156.1"/>
    </source>
</evidence>
<feature type="signal peptide" evidence="1">
    <location>
        <begin position="1"/>
        <end position="23"/>
    </location>
</feature>
<reference evidence="2" key="2">
    <citation type="submission" date="2020-09" db="EMBL/GenBank/DDBJ databases">
        <authorList>
            <person name="Sun Q."/>
            <person name="Zhou Y."/>
        </authorList>
    </citation>
    <scope>NUCLEOTIDE SEQUENCE</scope>
    <source>
        <strain evidence="2">CGMCC 1.15966</strain>
    </source>
</reference>
<feature type="chain" id="PRO_5034200070" description="SusD/RagB family nutrient-binding outer membrane lipoprotein" evidence="1">
    <location>
        <begin position="24"/>
        <end position="507"/>
    </location>
</feature>
<dbReference type="Proteomes" id="UP000614460">
    <property type="component" value="Unassembled WGS sequence"/>
</dbReference>
<sequence>MKKIFSLLTVATLLGAASCSSFLDVNDDPNNVTKVAVNQLLPSITVNVGYFGASDLLRVGGVFVQQFSGQGPVQGHVAFKEYERYNVNDSDINNQWVAIFGTTLSDIAVLIKQATDEGSPHYAGVAKLLKAFVYQVTVDTWGDVPYFNAMQFGENLKPEVDDDEAIYTDLIRLIDEGIADINAGTSTLSPNAFSSIYASTNWAGSKEKWEKFGNTLKLRIYLHYSAKDPNFTRQKINELINSGAKFFSSNEDGFVMNFLNAPQRQNPIYSIELGQFRNQFLPNKYIVDLMNTNNDPRRERYFTPFPYFSSPKTYKGASVMDANASSEYSRLHEYLYGTVTSFNSSLVDPKGALQTGAILYGGEAPARLLTFAEYNFIRAEAALLYGAAGDAQAFFSAGIKASFEDNKLPAATLNAYLADKGTLSGTNQQKLEQIITEKYIANFGVLVEPWTDYRRTGYPALTPLKKPTAIYDEVPRTLFYSQSEANNNPNITQKTSLLERVFWDTRQ</sequence>
<proteinExistence type="predicted"/>
<dbReference type="PROSITE" id="PS51257">
    <property type="entry name" value="PROKAR_LIPOPROTEIN"/>
    <property type="match status" value="1"/>
</dbReference>
<dbReference type="SUPFAM" id="SSF48452">
    <property type="entry name" value="TPR-like"/>
    <property type="match status" value="1"/>
</dbReference>
<dbReference type="EMBL" id="BMKM01000013">
    <property type="protein sequence ID" value="GGE33156.1"/>
    <property type="molecule type" value="Genomic_DNA"/>
</dbReference>
<evidence type="ECO:0000256" key="1">
    <source>
        <dbReference type="SAM" id="SignalP"/>
    </source>
</evidence>
<evidence type="ECO:0000313" key="3">
    <source>
        <dbReference type="Proteomes" id="UP000614460"/>
    </source>
</evidence>
<dbReference type="RefSeq" id="WP_094256250.1">
    <property type="nucleotide sequence ID" value="NZ_BMKM01000013.1"/>
</dbReference>